<dbReference type="PROSITE" id="PS00893">
    <property type="entry name" value="NUDIX_BOX"/>
    <property type="match status" value="1"/>
</dbReference>
<evidence type="ECO:0000313" key="4">
    <source>
        <dbReference type="Proteomes" id="UP000886860"/>
    </source>
</evidence>
<dbReference type="InterPro" id="IPR015797">
    <property type="entry name" value="NUDIX_hydrolase-like_dom_sf"/>
</dbReference>
<evidence type="ECO:0000256" key="1">
    <source>
        <dbReference type="ARBA" id="ARBA00022801"/>
    </source>
</evidence>
<gene>
    <name evidence="3" type="ORF">IAB60_00330</name>
</gene>
<evidence type="ECO:0000313" key="3">
    <source>
        <dbReference type="EMBL" id="HIT40543.1"/>
    </source>
</evidence>
<comment type="caution">
    <text evidence="3">The sequence shown here is derived from an EMBL/GenBank/DDBJ whole genome shotgun (WGS) entry which is preliminary data.</text>
</comment>
<dbReference type="PANTHER" id="PTHR43736:SF4">
    <property type="entry name" value="SLR1690 PROTEIN"/>
    <property type="match status" value="1"/>
</dbReference>
<keyword evidence="1 3" id="KW-0378">Hydrolase</keyword>
<dbReference type="InterPro" id="IPR020084">
    <property type="entry name" value="NUDIX_hydrolase_CS"/>
</dbReference>
<dbReference type="PANTHER" id="PTHR43736">
    <property type="entry name" value="ADP-RIBOSE PYROPHOSPHATASE"/>
    <property type="match status" value="1"/>
</dbReference>
<dbReference type="PROSITE" id="PS51462">
    <property type="entry name" value="NUDIX"/>
    <property type="match status" value="1"/>
</dbReference>
<dbReference type="GO" id="GO:0016787">
    <property type="term" value="F:hydrolase activity"/>
    <property type="evidence" value="ECO:0007669"/>
    <property type="project" value="UniProtKB-KW"/>
</dbReference>
<evidence type="ECO:0000259" key="2">
    <source>
        <dbReference type="PROSITE" id="PS51462"/>
    </source>
</evidence>
<sequence>MSFLKDNSRFCGTGEKNRNGESLEEFLAGYDPKKYDNPSNTTDIVVVCSPEKLERWGQPLKVLLVKRSNHPSIGFWAVPGGFVELKEDLFEGAARELEEETGLKGLPLKQLVTWGEWDRDPRWRVITTSFLALIEGEAPVKAGDDAADALWMDVDLNEEETGENGFFQVWNLSLSCREKNIFLGAKVGITRSGNSLLTQEKYHLIAADGLAVDHGCIITQALLYLKERLK</sequence>
<dbReference type="Pfam" id="PF00293">
    <property type="entry name" value="NUDIX"/>
    <property type="match status" value="1"/>
</dbReference>
<protein>
    <submittedName>
        <fullName evidence="3">NUDIX hydrolase</fullName>
    </submittedName>
</protein>
<dbReference type="InterPro" id="IPR000086">
    <property type="entry name" value="NUDIX_hydrolase_dom"/>
</dbReference>
<organism evidence="3 4">
    <name type="scientific">Candidatus Caccovicinus merdipullorum</name>
    <dbReference type="NCBI Taxonomy" id="2840724"/>
    <lineage>
        <taxon>Bacteria</taxon>
        <taxon>Bacillati</taxon>
        <taxon>Bacillota</taxon>
        <taxon>Clostridia</taxon>
        <taxon>Eubacteriales</taxon>
        <taxon>Candidatus Caccovicinus</taxon>
    </lineage>
</organism>
<proteinExistence type="predicted"/>
<feature type="domain" description="Nudix hydrolase" evidence="2">
    <location>
        <begin position="38"/>
        <end position="173"/>
    </location>
</feature>
<reference evidence="3" key="2">
    <citation type="journal article" date="2021" name="PeerJ">
        <title>Extensive microbial diversity within the chicken gut microbiome revealed by metagenomics and culture.</title>
        <authorList>
            <person name="Gilroy R."/>
            <person name="Ravi A."/>
            <person name="Getino M."/>
            <person name="Pursley I."/>
            <person name="Horton D.L."/>
            <person name="Alikhan N.F."/>
            <person name="Baker D."/>
            <person name="Gharbi K."/>
            <person name="Hall N."/>
            <person name="Watson M."/>
            <person name="Adriaenssens E.M."/>
            <person name="Foster-Nyarko E."/>
            <person name="Jarju S."/>
            <person name="Secka A."/>
            <person name="Antonio M."/>
            <person name="Oren A."/>
            <person name="Chaudhuri R.R."/>
            <person name="La Ragione R."/>
            <person name="Hildebrand F."/>
            <person name="Pallen M.J."/>
        </authorList>
    </citation>
    <scope>NUCLEOTIDE SEQUENCE</scope>
    <source>
        <strain evidence="3">CHK123-3438</strain>
    </source>
</reference>
<dbReference type="Proteomes" id="UP000886860">
    <property type="component" value="Unassembled WGS sequence"/>
</dbReference>
<dbReference type="AlphaFoldDB" id="A0A9D1KDL6"/>
<dbReference type="CDD" id="cd18873">
    <property type="entry name" value="NUDIX_NadM_like"/>
    <property type="match status" value="1"/>
</dbReference>
<dbReference type="SUPFAM" id="SSF55811">
    <property type="entry name" value="Nudix"/>
    <property type="match status" value="1"/>
</dbReference>
<dbReference type="EMBL" id="DVKS01000007">
    <property type="protein sequence ID" value="HIT40543.1"/>
    <property type="molecule type" value="Genomic_DNA"/>
</dbReference>
<name>A0A9D1KDL6_9FIRM</name>
<accession>A0A9D1KDL6</accession>
<reference evidence="3" key="1">
    <citation type="submission" date="2020-10" db="EMBL/GenBank/DDBJ databases">
        <authorList>
            <person name="Gilroy R."/>
        </authorList>
    </citation>
    <scope>NUCLEOTIDE SEQUENCE</scope>
    <source>
        <strain evidence="3">CHK123-3438</strain>
    </source>
</reference>
<dbReference type="Gene3D" id="3.90.79.10">
    <property type="entry name" value="Nucleoside Triphosphate Pyrophosphohydrolase"/>
    <property type="match status" value="1"/>
</dbReference>